<evidence type="ECO:0000259" key="1">
    <source>
        <dbReference type="Pfam" id="PF07833"/>
    </source>
</evidence>
<accession>A0A2X1XYX5</accession>
<dbReference type="AlphaFoldDB" id="A0A2X1XYX5"/>
<sequence>MKKSKRIISLFLSLLVLFSTINVFAVRHPVKDIPLNGIIVNDHIVYSDVYPYIKNSRTYVPIRFIAEELGYDVKWDGANKKVIMKNGNTNVELTIGSNKMKVNGKVLTLDAPAEIKDDRTFVPLRAIAESFGEKVDYSKDYKAVYIGDNPVYNKNYKVVYYYEGANPVITDYTINIVTYKLTINSEKILEADSMESLLTLLFTDIDNYRTSGRSKLGNITTYKTNKTTYTQPTVQPKEETVYVKKTESNVAKEKQLKDEHYVVSTDDVLVGSWYGPSSYGADGNSYPIDTYTYITSLGNGRYKLTNRTILSSDRSSEFFDEQYGYYDKDKNALVVEESHKTYGSTGFFAGRDSYAIAGIYYLENSNTRLSWDKLGAKYYLDKY</sequence>
<evidence type="ECO:0000313" key="2">
    <source>
        <dbReference type="EMBL" id="SPY47859.1"/>
    </source>
</evidence>
<protein>
    <submittedName>
        <fullName evidence="2">Copper amine oxidase N-terminal domain</fullName>
    </submittedName>
</protein>
<evidence type="ECO:0000313" key="3">
    <source>
        <dbReference type="Proteomes" id="UP000250070"/>
    </source>
</evidence>
<dbReference type="SUPFAM" id="SSF55383">
    <property type="entry name" value="Copper amine oxidase, domain N"/>
    <property type="match status" value="1"/>
</dbReference>
<name>A0A2X1XYX5_9FIRM</name>
<dbReference type="InterPro" id="IPR036582">
    <property type="entry name" value="Mao_N_sf"/>
</dbReference>
<reference evidence="2 3" key="1">
    <citation type="submission" date="2018-06" db="EMBL/GenBank/DDBJ databases">
        <authorList>
            <consortium name="Pathogen Informatics"/>
            <person name="Doyle S."/>
        </authorList>
    </citation>
    <scope>NUCLEOTIDE SEQUENCE [LARGE SCALE GENOMIC DNA]</scope>
    <source>
        <strain evidence="2 3">NCTC13076</strain>
    </source>
</reference>
<dbReference type="Pfam" id="PF07833">
    <property type="entry name" value="Cu_amine_oxidN1"/>
    <property type="match status" value="1"/>
</dbReference>
<dbReference type="EMBL" id="UATM01000032">
    <property type="protein sequence ID" value="SPY47859.1"/>
    <property type="molecule type" value="Genomic_DNA"/>
</dbReference>
<dbReference type="Proteomes" id="UP000250070">
    <property type="component" value="Unassembled WGS sequence"/>
</dbReference>
<dbReference type="RefSeq" id="WP_112889866.1">
    <property type="nucleotide sequence ID" value="NZ_JAWHAE010000006.1"/>
</dbReference>
<proteinExistence type="predicted"/>
<dbReference type="OrthoDB" id="2379109at2"/>
<dbReference type="Gene3D" id="3.30.457.10">
    <property type="entry name" value="Copper amine oxidase-like, N-terminal domain"/>
    <property type="match status" value="1"/>
</dbReference>
<dbReference type="InterPro" id="IPR012854">
    <property type="entry name" value="Cu_amine_oxidase-like_N"/>
</dbReference>
<gene>
    <name evidence="2" type="ORF">NCTC13076_01179</name>
</gene>
<feature type="domain" description="Copper amine oxidase-like N-terminal" evidence="1">
    <location>
        <begin position="40"/>
        <end position="146"/>
    </location>
</feature>
<organism evidence="2 3">
    <name type="scientific">Peptoniphilus harei</name>
    <dbReference type="NCBI Taxonomy" id="54005"/>
    <lineage>
        <taxon>Bacteria</taxon>
        <taxon>Bacillati</taxon>
        <taxon>Bacillota</taxon>
        <taxon>Tissierellia</taxon>
        <taxon>Tissierellales</taxon>
        <taxon>Peptoniphilaceae</taxon>
        <taxon>Peptoniphilus</taxon>
    </lineage>
</organism>